<gene>
    <name evidence="1" type="ORF">TSPGSL018_28730</name>
</gene>
<dbReference type="AlphaFoldDB" id="A0A061QQ10"/>
<organism evidence="1">
    <name type="scientific">Tetraselmis sp. GSL018</name>
    <dbReference type="NCBI Taxonomy" id="582737"/>
    <lineage>
        <taxon>Eukaryota</taxon>
        <taxon>Viridiplantae</taxon>
        <taxon>Chlorophyta</taxon>
        <taxon>core chlorophytes</taxon>
        <taxon>Chlorodendrophyceae</taxon>
        <taxon>Chlorodendrales</taxon>
        <taxon>Chlorodendraceae</taxon>
        <taxon>Tetraselmis</taxon>
    </lineage>
</organism>
<protein>
    <submittedName>
        <fullName evidence="1">Uncharacterized protein</fullName>
    </submittedName>
</protein>
<evidence type="ECO:0000313" key="1">
    <source>
        <dbReference type="EMBL" id="JAC60530.1"/>
    </source>
</evidence>
<accession>A0A061QQ10</accession>
<dbReference type="EMBL" id="GBEZ01026701">
    <property type="protein sequence ID" value="JAC60530.1"/>
    <property type="molecule type" value="Transcribed_RNA"/>
</dbReference>
<proteinExistence type="predicted"/>
<name>A0A061QQ10_9CHLO</name>
<sequence length="77" mass="9159">MQQLELPTNRSFKASYNVKRTMLQLLSTKLKYFCPRNRPTKLELSANTSTEAHICRDEFRRKNASWREEASNFLPHE</sequence>
<reference evidence="1" key="1">
    <citation type="submission" date="2014-05" db="EMBL/GenBank/DDBJ databases">
        <title>The transcriptome of the halophilic microalga Tetraselmis sp. GSL018 isolated from the Great Salt Lake, Utah.</title>
        <authorList>
            <person name="Jinkerson R.E."/>
            <person name="D'Adamo S."/>
            <person name="Posewitz M.C."/>
        </authorList>
    </citation>
    <scope>NUCLEOTIDE SEQUENCE</scope>
    <source>
        <strain evidence="1">GSL018</strain>
    </source>
</reference>